<dbReference type="EMBL" id="LCMG01000003">
    <property type="protein sequence ID" value="KKU34157.1"/>
    <property type="molecule type" value="Genomic_DNA"/>
</dbReference>
<evidence type="ECO:0000313" key="2">
    <source>
        <dbReference type="EMBL" id="KKU34157.1"/>
    </source>
</evidence>
<organism evidence="2 3">
    <name type="scientific">Candidatus Uhrbacteria bacterium GW2011_GWF2_46_218</name>
    <dbReference type="NCBI Taxonomy" id="1619001"/>
    <lineage>
        <taxon>Bacteria</taxon>
        <taxon>Candidatus Uhriibacteriota</taxon>
    </lineage>
</organism>
<feature type="transmembrane region" description="Helical" evidence="1">
    <location>
        <begin position="88"/>
        <end position="108"/>
    </location>
</feature>
<gene>
    <name evidence="2" type="ORF">UX45_C0003G0048</name>
</gene>
<reference evidence="2 3" key="1">
    <citation type="journal article" date="2015" name="Nature">
        <title>rRNA introns, odd ribosomes, and small enigmatic genomes across a large radiation of phyla.</title>
        <authorList>
            <person name="Brown C.T."/>
            <person name="Hug L.A."/>
            <person name="Thomas B.C."/>
            <person name="Sharon I."/>
            <person name="Castelle C.J."/>
            <person name="Singh A."/>
            <person name="Wilkins M.J."/>
            <person name="Williams K.H."/>
            <person name="Banfield J.F."/>
        </authorList>
    </citation>
    <scope>NUCLEOTIDE SEQUENCE [LARGE SCALE GENOMIC DNA]</scope>
</reference>
<evidence type="ECO:0000256" key="1">
    <source>
        <dbReference type="SAM" id="Phobius"/>
    </source>
</evidence>
<protein>
    <submittedName>
        <fullName evidence="2">Uncharacterized protein</fullName>
    </submittedName>
</protein>
<name>A0A0G1PNB4_9BACT</name>
<sequence length="154" mass="17686">MTLTTHTFIGAVLAKMTGNPLLAFALGFATHYLVDIVPHGDNRLSENFRVKKKKRKEIAAFLMVDACVAIFFVLLLANTRDIESMRTFTWGIVGAILPDLLVGLYDLTHSRLLRWNYRLHFFFHDLLIRKRGDVPLYYSLLAQMVIIAYLQTKL</sequence>
<dbReference type="AlphaFoldDB" id="A0A0G1PNB4"/>
<accession>A0A0G1PNB4</accession>
<comment type="caution">
    <text evidence="2">The sequence shown here is derived from an EMBL/GenBank/DDBJ whole genome shotgun (WGS) entry which is preliminary data.</text>
</comment>
<feature type="transmembrane region" description="Helical" evidence="1">
    <location>
        <begin position="58"/>
        <end position="76"/>
    </location>
</feature>
<proteinExistence type="predicted"/>
<keyword evidence="1" id="KW-1133">Transmembrane helix</keyword>
<feature type="transmembrane region" description="Helical" evidence="1">
    <location>
        <begin position="134"/>
        <end position="152"/>
    </location>
</feature>
<keyword evidence="1" id="KW-0472">Membrane</keyword>
<dbReference type="Proteomes" id="UP000034705">
    <property type="component" value="Unassembled WGS sequence"/>
</dbReference>
<keyword evidence="1" id="KW-0812">Transmembrane</keyword>
<evidence type="ECO:0000313" key="3">
    <source>
        <dbReference type="Proteomes" id="UP000034705"/>
    </source>
</evidence>
<feature type="transmembrane region" description="Helical" evidence="1">
    <location>
        <begin position="20"/>
        <end position="37"/>
    </location>
</feature>